<keyword evidence="2 7" id="KW-0813">Transport</keyword>
<dbReference type="GO" id="GO:0005886">
    <property type="term" value="C:plasma membrane"/>
    <property type="evidence" value="ECO:0007669"/>
    <property type="project" value="UniProtKB-SubCell"/>
</dbReference>
<proteinExistence type="inferred from homology"/>
<evidence type="ECO:0000256" key="5">
    <source>
        <dbReference type="ARBA" id="ARBA00022989"/>
    </source>
</evidence>
<gene>
    <name evidence="9" type="ORF">H8707_13760</name>
</gene>
<dbReference type="GO" id="GO:0055085">
    <property type="term" value="P:transmembrane transport"/>
    <property type="evidence" value="ECO:0007669"/>
    <property type="project" value="InterPro"/>
</dbReference>
<name>A0A926EZI9_9FIRM</name>
<evidence type="ECO:0000313" key="10">
    <source>
        <dbReference type="Proteomes" id="UP000601171"/>
    </source>
</evidence>
<dbReference type="Pfam" id="PF00528">
    <property type="entry name" value="BPD_transp_1"/>
    <property type="match status" value="1"/>
</dbReference>
<protein>
    <submittedName>
        <fullName evidence="9">ABC transporter permease</fullName>
    </submittedName>
</protein>
<accession>A0A926EZI9</accession>
<evidence type="ECO:0000313" key="9">
    <source>
        <dbReference type="EMBL" id="MBC8589282.1"/>
    </source>
</evidence>
<dbReference type="Pfam" id="PF19300">
    <property type="entry name" value="BPD_transp_1_N"/>
    <property type="match status" value="1"/>
</dbReference>
<reference evidence="9" key="1">
    <citation type="submission" date="2020-08" db="EMBL/GenBank/DDBJ databases">
        <title>Genome public.</title>
        <authorList>
            <person name="Liu C."/>
            <person name="Sun Q."/>
        </authorList>
    </citation>
    <scope>NUCLEOTIDE SEQUENCE</scope>
    <source>
        <strain evidence="9">BX21</strain>
    </source>
</reference>
<dbReference type="InterPro" id="IPR035906">
    <property type="entry name" value="MetI-like_sf"/>
</dbReference>
<evidence type="ECO:0000256" key="3">
    <source>
        <dbReference type="ARBA" id="ARBA00022475"/>
    </source>
</evidence>
<feature type="transmembrane region" description="Helical" evidence="7">
    <location>
        <begin position="134"/>
        <end position="153"/>
    </location>
</feature>
<dbReference type="SUPFAM" id="SSF161098">
    <property type="entry name" value="MetI-like"/>
    <property type="match status" value="1"/>
</dbReference>
<dbReference type="EMBL" id="JACRTG010000033">
    <property type="protein sequence ID" value="MBC8589282.1"/>
    <property type="molecule type" value="Genomic_DNA"/>
</dbReference>
<dbReference type="Gene3D" id="1.10.3720.10">
    <property type="entry name" value="MetI-like"/>
    <property type="match status" value="1"/>
</dbReference>
<evidence type="ECO:0000256" key="1">
    <source>
        <dbReference type="ARBA" id="ARBA00004651"/>
    </source>
</evidence>
<evidence type="ECO:0000259" key="8">
    <source>
        <dbReference type="PROSITE" id="PS50928"/>
    </source>
</evidence>
<dbReference type="Proteomes" id="UP000601171">
    <property type="component" value="Unassembled WGS sequence"/>
</dbReference>
<keyword evidence="4 7" id="KW-0812">Transmembrane</keyword>
<evidence type="ECO:0000256" key="7">
    <source>
        <dbReference type="RuleBase" id="RU363032"/>
    </source>
</evidence>
<keyword evidence="6 7" id="KW-0472">Membrane</keyword>
<dbReference type="PANTHER" id="PTHR43163">
    <property type="entry name" value="DIPEPTIDE TRANSPORT SYSTEM PERMEASE PROTEIN DPPB-RELATED"/>
    <property type="match status" value="1"/>
</dbReference>
<dbReference type="InterPro" id="IPR045621">
    <property type="entry name" value="BPD_transp_1_N"/>
</dbReference>
<keyword evidence="10" id="KW-1185">Reference proteome</keyword>
<feature type="transmembrane region" description="Helical" evidence="7">
    <location>
        <begin position="9"/>
        <end position="27"/>
    </location>
</feature>
<dbReference type="AlphaFoldDB" id="A0A926EZI9"/>
<feature type="transmembrane region" description="Helical" evidence="7">
    <location>
        <begin position="275"/>
        <end position="299"/>
    </location>
</feature>
<keyword evidence="5 7" id="KW-1133">Transmembrane helix</keyword>
<feature type="transmembrane region" description="Helical" evidence="7">
    <location>
        <begin position="173"/>
        <end position="191"/>
    </location>
</feature>
<comment type="similarity">
    <text evidence="7">Belongs to the binding-protein-dependent transport system permease family.</text>
</comment>
<feature type="domain" description="ABC transmembrane type-1" evidence="8">
    <location>
        <begin position="95"/>
        <end position="296"/>
    </location>
</feature>
<dbReference type="InterPro" id="IPR000515">
    <property type="entry name" value="MetI-like"/>
</dbReference>
<keyword evidence="3" id="KW-1003">Cell membrane</keyword>
<dbReference type="CDD" id="cd06261">
    <property type="entry name" value="TM_PBP2"/>
    <property type="match status" value="1"/>
</dbReference>
<organism evidence="9 10">
    <name type="scientific">Paratissierella segnis</name>
    <dbReference type="NCBI Taxonomy" id="2763679"/>
    <lineage>
        <taxon>Bacteria</taxon>
        <taxon>Bacillati</taxon>
        <taxon>Bacillota</taxon>
        <taxon>Tissierellia</taxon>
        <taxon>Tissierellales</taxon>
        <taxon>Tissierellaceae</taxon>
        <taxon>Paratissierella</taxon>
    </lineage>
</organism>
<comment type="caution">
    <text evidence="9">The sequence shown here is derived from an EMBL/GenBank/DDBJ whole genome shotgun (WGS) entry which is preliminary data.</text>
</comment>
<dbReference type="RefSeq" id="WP_262430747.1">
    <property type="nucleotide sequence ID" value="NZ_JACRTG010000033.1"/>
</dbReference>
<comment type="subcellular location">
    <subcellularLocation>
        <location evidence="1 7">Cell membrane</location>
        <topology evidence="1 7">Multi-pass membrane protein</topology>
    </subcellularLocation>
</comment>
<evidence type="ECO:0000256" key="6">
    <source>
        <dbReference type="ARBA" id="ARBA00023136"/>
    </source>
</evidence>
<feature type="transmembrane region" description="Helical" evidence="7">
    <location>
        <begin position="231"/>
        <end position="255"/>
    </location>
</feature>
<dbReference type="PANTHER" id="PTHR43163:SF6">
    <property type="entry name" value="DIPEPTIDE TRANSPORT SYSTEM PERMEASE PROTEIN DPPB-RELATED"/>
    <property type="match status" value="1"/>
</dbReference>
<evidence type="ECO:0000256" key="2">
    <source>
        <dbReference type="ARBA" id="ARBA00022448"/>
    </source>
</evidence>
<sequence>MQRYILKRILWMIPILLSIGFIVFMIVNLTPGDIARTILGSEAPQSAVDELREEMGLNQNIIKRYVIYIGNVLRGDFGTSYRSGTPVFKQIMDRFPISLKLSFYAMTFAVLVGIPLGVITAIKQYSILDNICTFIGLFFAAVPPFWFGLMLIYTFSLKLGWFPTNGVSTPASYVLPTLTVGIPAAAELMRLTRSSMLESTRSDFVRTARSKGLPESKVIIKHALKNSLLPIITQVGMTFGTLFGSCAMSETVYVIPGCGTLILNAVKSKDVPMTTGTILILSIAFCIIMLIVDLLYAFIDPRIKAKYKSVKN</sequence>
<evidence type="ECO:0000256" key="4">
    <source>
        <dbReference type="ARBA" id="ARBA00022692"/>
    </source>
</evidence>
<feature type="transmembrane region" description="Helical" evidence="7">
    <location>
        <begin position="101"/>
        <end position="122"/>
    </location>
</feature>
<dbReference type="PROSITE" id="PS50928">
    <property type="entry name" value="ABC_TM1"/>
    <property type="match status" value="1"/>
</dbReference>